<keyword evidence="2" id="KW-1185">Reference proteome</keyword>
<dbReference type="Proteomes" id="UP001497535">
    <property type="component" value="Unassembled WGS sequence"/>
</dbReference>
<protein>
    <submittedName>
        <fullName evidence="1">Uncharacterized protein</fullName>
    </submittedName>
</protein>
<reference evidence="1" key="1">
    <citation type="submission" date="2023-11" db="EMBL/GenBank/DDBJ databases">
        <authorList>
            <person name="Poullet M."/>
        </authorList>
    </citation>
    <scope>NUCLEOTIDE SEQUENCE</scope>
    <source>
        <strain evidence="1">E1834</strain>
    </source>
</reference>
<accession>A0ACB0XYI9</accession>
<dbReference type="EMBL" id="CAVMJV010000004">
    <property type="protein sequence ID" value="CAK5023279.1"/>
    <property type="molecule type" value="Genomic_DNA"/>
</dbReference>
<organism evidence="1 2">
    <name type="scientific">Meloidogyne enterolobii</name>
    <name type="common">Root-knot nematode worm</name>
    <name type="synonym">Meloidogyne mayaguensis</name>
    <dbReference type="NCBI Taxonomy" id="390850"/>
    <lineage>
        <taxon>Eukaryota</taxon>
        <taxon>Metazoa</taxon>
        <taxon>Ecdysozoa</taxon>
        <taxon>Nematoda</taxon>
        <taxon>Chromadorea</taxon>
        <taxon>Rhabditida</taxon>
        <taxon>Tylenchina</taxon>
        <taxon>Tylenchomorpha</taxon>
        <taxon>Tylenchoidea</taxon>
        <taxon>Meloidogynidae</taxon>
        <taxon>Meloidogyninae</taxon>
        <taxon>Meloidogyne</taxon>
    </lineage>
</organism>
<proteinExistence type="predicted"/>
<sequence length="71" mass="8190">MILLKKLFLVLPLNFLFLKQNIFLLAFTAKSKYFCGSRCVCFEIILCAITRSATFLRWLSCFSLNLLSLCS</sequence>
<gene>
    <name evidence="1" type="ORF">MENTE1834_LOCUS5150</name>
</gene>
<evidence type="ECO:0000313" key="2">
    <source>
        <dbReference type="Proteomes" id="UP001497535"/>
    </source>
</evidence>
<comment type="caution">
    <text evidence="1">The sequence shown here is derived from an EMBL/GenBank/DDBJ whole genome shotgun (WGS) entry which is preliminary data.</text>
</comment>
<evidence type="ECO:0000313" key="1">
    <source>
        <dbReference type="EMBL" id="CAK5023279.1"/>
    </source>
</evidence>
<name>A0ACB0XYI9_MELEN</name>